<evidence type="ECO:0000313" key="2">
    <source>
        <dbReference type="Proteomes" id="UP001159364"/>
    </source>
</evidence>
<proteinExistence type="predicted"/>
<dbReference type="AlphaFoldDB" id="A0AAV8U5T9"/>
<dbReference type="EMBL" id="JAIWQS010000001">
    <property type="protein sequence ID" value="KAJ8774687.1"/>
    <property type="molecule type" value="Genomic_DNA"/>
</dbReference>
<dbReference type="InterPro" id="IPR040378">
    <property type="entry name" value="BASL"/>
</dbReference>
<dbReference type="GO" id="GO:0009786">
    <property type="term" value="P:regulation of asymmetric cell division"/>
    <property type="evidence" value="ECO:0007669"/>
    <property type="project" value="InterPro"/>
</dbReference>
<dbReference type="PANTHER" id="PTHR33914:SF16">
    <property type="entry name" value="18S PRE-RIBOSOMAL ASSEMBLY PROTEIN GAR2-RELATED PROTEIN"/>
    <property type="match status" value="1"/>
</dbReference>
<protein>
    <submittedName>
        <fullName evidence="1">Uncharacterized protein</fullName>
    </submittedName>
</protein>
<dbReference type="Proteomes" id="UP001159364">
    <property type="component" value="Linkage Group LG01"/>
</dbReference>
<evidence type="ECO:0000313" key="1">
    <source>
        <dbReference type="EMBL" id="KAJ8774687.1"/>
    </source>
</evidence>
<keyword evidence="2" id="KW-1185">Reference proteome</keyword>
<reference evidence="1 2" key="1">
    <citation type="submission" date="2021-09" db="EMBL/GenBank/DDBJ databases">
        <title>Genomic insights and catalytic innovation underlie evolution of tropane alkaloids biosynthesis.</title>
        <authorList>
            <person name="Wang Y.-J."/>
            <person name="Tian T."/>
            <person name="Huang J.-P."/>
            <person name="Huang S.-X."/>
        </authorList>
    </citation>
    <scope>NUCLEOTIDE SEQUENCE [LARGE SCALE GENOMIC DNA]</scope>
    <source>
        <strain evidence="1">KIB-2018</strain>
        <tissue evidence="1">Leaf</tissue>
    </source>
</reference>
<accession>A0AAV8U5T9</accession>
<dbReference type="PANTHER" id="PTHR33914">
    <property type="entry name" value="18S PRE-RIBOSOMAL ASSEMBLY PROTEIN GAR2-LIKE PROTEIN"/>
    <property type="match status" value="1"/>
</dbReference>
<gene>
    <name evidence="1" type="ORF">K2173_017133</name>
</gene>
<sequence length="544" mass="60131">MRSMKLDSEQIFSHGTIGHKPECKPAECNENGLESRKIEPQDGILKENLAGIFCNFTDRQGDTDQLPYFSDDEDGRRDSKLNISVREDNLTDDNKKFIKDFVAPITSTHPSSELPSFGKDLRLHTDRRSIEHGLPELMVCYEENTYHIIKDICIDEGVPSRDKFLFDADFDEKNVCALLPPGNDINDGMTKESHGIEMSLPDLVKCSAEKENTDLHLPVAGVLRVSEKEGFTNQISPELEPDNLKVCEEATNDATEKLKNATFEESLKDLLATALFGEDSVSESSNSSTVEIEEKESVQMARENVLLAPTSAHESENGRERTVATPVISAAEDTGSSQEAFLTAPPFDITSDKSNLSQEKPVLDPALRSTTDLSIKYCDDAKLESNALNYVPEESTSRAVNELPYNSHSRIGSMTYDFGSSPHRASSDNGCLQNVDCDHPEIGNSSRLEYSNATPVSSRFQYSPGESSFSSAVPPSGLITYSGPIVAAGNLSVRSDSSATSTRSFAFPVLQTEWNSSPVRMAKGNQRQLQKHRRWRESILCCKF</sequence>
<comment type="caution">
    <text evidence="1">The sequence shown here is derived from an EMBL/GenBank/DDBJ whole genome shotgun (WGS) entry which is preliminary data.</text>
</comment>
<name>A0AAV8U5T9_9ROSI</name>
<organism evidence="1 2">
    <name type="scientific">Erythroxylum novogranatense</name>
    <dbReference type="NCBI Taxonomy" id="1862640"/>
    <lineage>
        <taxon>Eukaryota</taxon>
        <taxon>Viridiplantae</taxon>
        <taxon>Streptophyta</taxon>
        <taxon>Embryophyta</taxon>
        <taxon>Tracheophyta</taxon>
        <taxon>Spermatophyta</taxon>
        <taxon>Magnoliopsida</taxon>
        <taxon>eudicotyledons</taxon>
        <taxon>Gunneridae</taxon>
        <taxon>Pentapetalae</taxon>
        <taxon>rosids</taxon>
        <taxon>fabids</taxon>
        <taxon>Malpighiales</taxon>
        <taxon>Erythroxylaceae</taxon>
        <taxon>Erythroxylum</taxon>
    </lineage>
</organism>